<dbReference type="PROSITE" id="PS51186">
    <property type="entry name" value="GNAT"/>
    <property type="match status" value="1"/>
</dbReference>
<dbReference type="Pfam" id="PF00583">
    <property type="entry name" value="Acetyltransf_1"/>
    <property type="match status" value="1"/>
</dbReference>
<dbReference type="PANTHER" id="PTHR43800:SF1">
    <property type="entry name" value="PEPTIDYL-LYSINE N-ACETYLTRANSFERASE YJAB"/>
    <property type="match status" value="1"/>
</dbReference>
<dbReference type="Proteomes" id="UP000007753">
    <property type="component" value="Chromosome 1"/>
</dbReference>
<organism evidence="4 5">
    <name type="scientific">Sphingobium indicum (strain DSM 16413 / CCM 7287 / MTCC 6362 / UT26 / NBRC 101211 / UT26S)</name>
    <name type="common">Sphingobium japonicum</name>
    <dbReference type="NCBI Taxonomy" id="452662"/>
    <lineage>
        <taxon>Bacteria</taxon>
        <taxon>Pseudomonadati</taxon>
        <taxon>Pseudomonadota</taxon>
        <taxon>Alphaproteobacteria</taxon>
        <taxon>Sphingomonadales</taxon>
        <taxon>Sphingomonadaceae</taxon>
        <taxon>Sphingobium</taxon>
    </lineage>
</organism>
<dbReference type="HOGENOM" id="CLU_098254_2_0_5"/>
<dbReference type="eggNOG" id="COG0454">
    <property type="taxonomic scope" value="Bacteria"/>
</dbReference>
<evidence type="ECO:0000259" key="3">
    <source>
        <dbReference type="PROSITE" id="PS51186"/>
    </source>
</evidence>
<dbReference type="InterPro" id="IPR000182">
    <property type="entry name" value="GNAT_dom"/>
</dbReference>
<dbReference type="Gene3D" id="3.40.630.30">
    <property type="match status" value="1"/>
</dbReference>
<dbReference type="PANTHER" id="PTHR43800">
    <property type="entry name" value="PEPTIDYL-LYSINE N-ACETYLTRANSFERASE YJAB"/>
    <property type="match status" value="1"/>
</dbReference>
<dbReference type="STRING" id="452662.SJA_C1-30560"/>
<evidence type="ECO:0000256" key="1">
    <source>
        <dbReference type="ARBA" id="ARBA00022679"/>
    </source>
</evidence>
<dbReference type="GO" id="GO:0016747">
    <property type="term" value="F:acyltransferase activity, transferring groups other than amino-acyl groups"/>
    <property type="evidence" value="ECO:0007669"/>
    <property type="project" value="InterPro"/>
</dbReference>
<dbReference type="CDD" id="cd04301">
    <property type="entry name" value="NAT_SF"/>
    <property type="match status" value="1"/>
</dbReference>
<evidence type="ECO:0000256" key="2">
    <source>
        <dbReference type="ARBA" id="ARBA00023315"/>
    </source>
</evidence>
<keyword evidence="1 4" id="KW-0808">Transferase</keyword>
<protein>
    <submittedName>
        <fullName evidence="4">Putative acetyltransferase</fullName>
        <ecNumber evidence="4">2.3.1.-</ecNumber>
    </submittedName>
</protein>
<dbReference type="EMBL" id="AP010803">
    <property type="protein sequence ID" value="BAI97890.1"/>
    <property type="molecule type" value="Genomic_DNA"/>
</dbReference>
<dbReference type="KEGG" id="sjp:SJA_C1-30560"/>
<evidence type="ECO:0000313" key="5">
    <source>
        <dbReference type="Proteomes" id="UP000007753"/>
    </source>
</evidence>
<dbReference type="InterPro" id="IPR016181">
    <property type="entry name" value="Acyl_CoA_acyltransferase"/>
</dbReference>
<accession>D4Z5K8</accession>
<sequence length="203" mass="22501">MELNMGLTPVPDDRIATIVTHLEMRERPKPAPIPPSPLRLAPWKAPAPDAYRALFRRVGEPWLWFSRLAMDDAALTAIIHDPAVEVYAVTDPRGVEVGLLELDFRSLPDCELAFFGLIPDLTGKGLGRWLMAQAKALAWRKGVTRFWVHSCTLDSPAALGFYRKSGFVPYRREVEIFADPRLAGLLPPDAAPHVPMLGQSPSA</sequence>
<name>D4Z5K8_SPHIU</name>
<dbReference type="AlphaFoldDB" id="D4Z5K8"/>
<feature type="domain" description="N-acetyltransferase" evidence="3">
    <location>
        <begin position="38"/>
        <end position="188"/>
    </location>
</feature>
<proteinExistence type="predicted"/>
<dbReference type="SUPFAM" id="SSF55729">
    <property type="entry name" value="Acyl-CoA N-acyltransferases (Nat)"/>
    <property type="match status" value="1"/>
</dbReference>
<keyword evidence="5" id="KW-1185">Reference proteome</keyword>
<gene>
    <name evidence="4" type="ordered locus">SJA_C1-30560</name>
</gene>
<dbReference type="EC" id="2.3.1.-" evidence="4"/>
<evidence type="ECO:0000313" key="4">
    <source>
        <dbReference type="EMBL" id="BAI97890.1"/>
    </source>
</evidence>
<keyword evidence="2 4" id="KW-0012">Acyltransferase</keyword>
<reference evidence="4 5" key="1">
    <citation type="journal article" date="2010" name="J. Bacteriol.">
        <title>Complete genome sequence of the representative gamma-hexachlorocyclohexane-degrading bacterium Sphingobium japonicum UT26.</title>
        <authorList>
            <person name="Nagata Y."/>
            <person name="Ohtsubo Y."/>
            <person name="Endo R."/>
            <person name="Ichikawa N."/>
            <person name="Ankai A."/>
            <person name="Oguchi A."/>
            <person name="Fukui S."/>
            <person name="Fujita N."/>
            <person name="Tsuda M."/>
        </authorList>
    </citation>
    <scope>NUCLEOTIDE SEQUENCE [LARGE SCALE GENOMIC DNA]</scope>
    <source>
        <strain evidence="5">DSM 16413 / CCM 7287 / MTCC 6362 / UT26 / NBRC 101211 / UT26S</strain>
    </source>
</reference>